<feature type="region of interest" description="Disordered" evidence="1">
    <location>
        <begin position="311"/>
        <end position="452"/>
    </location>
</feature>
<reference evidence="2 3" key="1">
    <citation type="submission" date="2020-02" db="EMBL/GenBank/DDBJ databases">
        <title>Albibacoteraceae fam. nov., the first described family within the subdivision 4 Verrucomicrobia.</title>
        <authorList>
            <person name="Xi F."/>
        </authorList>
    </citation>
    <scope>NUCLEOTIDE SEQUENCE [LARGE SCALE GENOMIC DNA]</scope>
    <source>
        <strain evidence="2 3">CK1056</strain>
    </source>
</reference>
<evidence type="ECO:0000313" key="2">
    <source>
        <dbReference type="EMBL" id="NDV62970.1"/>
    </source>
</evidence>
<name>A0A6B2M5L9_9BACT</name>
<dbReference type="EMBL" id="JAAGNX010000003">
    <property type="protein sequence ID" value="NDV62970.1"/>
    <property type="molecule type" value="Genomic_DNA"/>
</dbReference>
<feature type="compositionally biased region" description="Low complexity" evidence="1">
    <location>
        <begin position="411"/>
        <end position="425"/>
    </location>
</feature>
<sequence>MKFYKYPLIVSLLITSLCPILWAQEEEESYFTQPELDQMLAPVALYPDVLLSQVLMAATYPLEVVEASRWSQANEGLEGDEAVRAVEDESWDDSVKSLVGFPELIQLMDRNLSWTRRLGDAFLIQEEQVMETVQNLRSKALETGNLASLEHVRVEETPEQIIIEPARVEVVYVPYYSTRIVYGDWWWPNYPPVYWYGRPAYHSSIGFSWSRGFRVSSSFYFSSCDWSRRSIVIYHDHRGRDRYDFRRVHNRRDHLRDAPRWRHEPVHRKGVYYRSRDLNDRYDRRRYVDSSRKRAHDERIGDLRDRTRRVDITDRVPSREERLKRPVDRPNPSRDERVRTNPRQDQERVGDYRDRRKQVDTSGRVTNRQDRFKRPVERPKPPEVAKKPPRRTPPAAVEKTPPKVTLPPPDTSRSVSRSTVTTPVYRRTDDAPRRVPQNRDRGRRAPITDRDP</sequence>
<accession>A0A6B2M5L9</accession>
<comment type="caution">
    <text evidence="2">The sequence shown here is derived from an EMBL/GenBank/DDBJ whole genome shotgun (WGS) entry which is preliminary data.</text>
</comment>
<evidence type="ECO:0000256" key="1">
    <source>
        <dbReference type="SAM" id="MobiDB-lite"/>
    </source>
</evidence>
<dbReference type="Proteomes" id="UP000478417">
    <property type="component" value="Unassembled WGS sequence"/>
</dbReference>
<organism evidence="2 3">
    <name type="scientific">Oceanipulchritudo coccoides</name>
    <dbReference type="NCBI Taxonomy" id="2706888"/>
    <lineage>
        <taxon>Bacteria</taxon>
        <taxon>Pseudomonadati</taxon>
        <taxon>Verrucomicrobiota</taxon>
        <taxon>Opitutia</taxon>
        <taxon>Puniceicoccales</taxon>
        <taxon>Oceanipulchritudinaceae</taxon>
        <taxon>Oceanipulchritudo</taxon>
    </lineage>
</organism>
<dbReference type="AlphaFoldDB" id="A0A6B2M5L9"/>
<proteinExistence type="predicted"/>
<keyword evidence="3" id="KW-1185">Reference proteome</keyword>
<dbReference type="PANTHER" id="PTHR40269">
    <property type="entry name" value="OUTER MEMBRANE PROTEIN-RELATED"/>
    <property type="match status" value="1"/>
</dbReference>
<dbReference type="InterPro" id="IPR021728">
    <property type="entry name" value="DUF3300"/>
</dbReference>
<dbReference type="Pfam" id="PF11737">
    <property type="entry name" value="DUF3300"/>
    <property type="match status" value="1"/>
</dbReference>
<evidence type="ECO:0000313" key="3">
    <source>
        <dbReference type="Proteomes" id="UP000478417"/>
    </source>
</evidence>
<dbReference type="RefSeq" id="WP_163965833.1">
    <property type="nucleotide sequence ID" value="NZ_JAAGNX010000003.1"/>
</dbReference>
<gene>
    <name evidence="2" type="ORF">G0Q06_10945</name>
</gene>
<feature type="compositionally biased region" description="Basic and acidic residues" evidence="1">
    <location>
        <begin position="426"/>
        <end position="440"/>
    </location>
</feature>
<dbReference type="PANTHER" id="PTHR40269:SF1">
    <property type="entry name" value="OUTER MEMBRANE PROTEIN"/>
    <property type="match status" value="1"/>
</dbReference>
<feature type="compositionally biased region" description="Basic and acidic residues" evidence="1">
    <location>
        <begin position="367"/>
        <end position="386"/>
    </location>
</feature>
<feature type="compositionally biased region" description="Basic and acidic residues" evidence="1">
    <location>
        <begin position="311"/>
        <end position="359"/>
    </location>
</feature>
<protein>
    <submittedName>
        <fullName evidence="2">DUF3300 domain-containing protein</fullName>
    </submittedName>
</protein>